<accession>A0A3B3H6E2</accession>
<sequence length="62" mass="6960">MTLKVILPWKPGTHECPSLYSLVLTPQHITRNYDKPWLTNSKPSTPLKSSESFESQGSSSEV</sequence>
<reference evidence="2 3" key="1">
    <citation type="journal article" date="2007" name="Nature">
        <title>The medaka draft genome and insights into vertebrate genome evolution.</title>
        <authorList>
            <person name="Kasahara M."/>
            <person name="Naruse K."/>
            <person name="Sasaki S."/>
            <person name="Nakatani Y."/>
            <person name="Qu W."/>
            <person name="Ahsan B."/>
            <person name="Yamada T."/>
            <person name="Nagayasu Y."/>
            <person name="Doi K."/>
            <person name="Kasai Y."/>
            <person name="Jindo T."/>
            <person name="Kobayashi D."/>
            <person name="Shimada A."/>
            <person name="Toyoda A."/>
            <person name="Kuroki Y."/>
            <person name="Fujiyama A."/>
            <person name="Sasaki T."/>
            <person name="Shimizu A."/>
            <person name="Asakawa S."/>
            <person name="Shimizu N."/>
            <person name="Hashimoto S."/>
            <person name="Yang J."/>
            <person name="Lee Y."/>
            <person name="Matsushima K."/>
            <person name="Sugano S."/>
            <person name="Sakaizumi M."/>
            <person name="Narita T."/>
            <person name="Ohishi K."/>
            <person name="Haga S."/>
            <person name="Ohta F."/>
            <person name="Nomoto H."/>
            <person name="Nogata K."/>
            <person name="Morishita T."/>
            <person name="Endo T."/>
            <person name="Shin-I T."/>
            <person name="Takeda H."/>
            <person name="Morishita S."/>
            <person name="Kohara Y."/>
        </authorList>
    </citation>
    <scope>NUCLEOTIDE SEQUENCE [LARGE SCALE GENOMIC DNA]</scope>
    <source>
        <strain evidence="2 3">Hd-rR</strain>
    </source>
</reference>
<dbReference type="STRING" id="8090.ENSORLP00000027416"/>
<dbReference type="Bgee" id="ENSORLG00000027191">
    <property type="expression patterns" value="Expressed in heart and 14 other cell types or tissues"/>
</dbReference>
<dbReference type="AlphaFoldDB" id="A0A3B3H6E2"/>
<organism evidence="2 3">
    <name type="scientific">Oryzias latipes</name>
    <name type="common">Japanese rice fish</name>
    <name type="synonym">Japanese killifish</name>
    <dbReference type="NCBI Taxonomy" id="8090"/>
    <lineage>
        <taxon>Eukaryota</taxon>
        <taxon>Metazoa</taxon>
        <taxon>Chordata</taxon>
        <taxon>Craniata</taxon>
        <taxon>Vertebrata</taxon>
        <taxon>Euteleostomi</taxon>
        <taxon>Actinopterygii</taxon>
        <taxon>Neopterygii</taxon>
        <taxon>Teleostei</taxon>
        <taxon>Neoteleostei</taxon>
        <taxon>Acanthomorphata</taxon>
        <taxon>Ovalentaria</taxon>
        <taxon>Atherinomorphae</taxon>
        <taxon>Beloniformes</taxon>
        <taxon>Adrianichthyidae</taxon>
        <taxon>Oryziinae</taxon>
        <taxon>Oryzias</taxon>
    </lineage>
</organism>
<keyword evidence="3" id="KW-1185">Reference proteome</keyword>
<evidence type="ECO:0000313" key="3">
    <source>
        <dbReference type="Proteomes" id="UP000001038"/>
    </source>
</evidence>
<feature type="compositionally biased region" description="Polar residues" evidence="1">
    <location>
        <begin position="38"/>
        <end position="48"/>
    </location>
</feature>
<reference evidence="2" key="2">
    <citation type="submission" date="2025-08" db="UniProtKB">
        <authorList>
            <consortium name="Ensembl"/>
        </authorList>
    </citation>
    <scope>IDENTIFICATION</scope>
    <source>
        <strain evidence="2">Hd-rR</strain>
    </source>
</reference>
<feature type="region of interest" description="Disordered" evidence="1">
    <location>
        <begin position="33"/>
        <end position="62"/>
    </location>
</feature>
<name>A0A3B3H6E2_ORYLA</name>
<evidence type="ECO:0000313" key="2">
    <source>
        <dbReference type="Ensembl" id="ENSORLP00000027416.1"/>
    </source>
</evidence>
<dbReference type="InParanoid" id="A0A3B3H6E2"/>
<reference evidence="2" key="3">
    <citation type="submission" date="2025-09" db="UniProtKB">
        <authorList>
            <consortium name="Ensembl"/>
        </authorList>
    </citation>
    <scope>IDENTIFICATION</scope>
    <source>
        <strain evidence="2">Hd-rR</strain>
    </source>
</reference>
<protein>
    <submittedName>
        <fullName evidence="2">Uncharacterized protein</fullName>
    </submittedName>
</protein>
<dbReference type="Ensembl" id="ENSORLT00000040358.1">
    <property type="protein sequence ID" value="ENSORLP00000027416.1"/>
    <property type="gene ID" value="ENSORLG00000027191.1"/>
</dbReference>
<evidence type="ECO:0000256" key="1">
    <source>
        <dbReference type="SAM" id="MobiDB-lite"/>
    </source>
</evidence>
<feature type="compositionally biased region" description="Low complexity" evidence="1">
    <location>
        <begin position="49"/>
        <end position="62"/>
    </location>
</feature>
<proteinExistence type="predicted"/>
<dbReference type="Proteomes" id="UP000001038">
    <property type="component" value="Chromosome 15"/>
</dbReference>